<dbReference type="InterPro" id="IPR014729">
    <property type="entry name" value="Rossmann-like_a/b/a_fold"/>
</dbReference>
<comment type="similarity">
    <text evidence="6">Belongs to the NAD synthetase family.</text>
</comment>
<reference evidence="9 10" key="1">
    <citation type="submission" date="2019-09" db="EMBL/GenBank/DDBJ databases">
        <title>Genomes of Cryomorphaceae.</title>
        <authorList>
            <person name="Bowman J.P."/>
        </authorList>
    </citation>
    <scope>NUCLEOTIDE SEQUENCE [LARGE SCALE GENOMIC DNA]</scope>
    <source>
        <strain evidence="9 10">KCTC 52047</strain>
    </source>
</reference>
<dbReference type="EMBL" id="WACR01000010">
    <property type="protein sequence ID" value="KAB1062870.1"/>
    <property type="molecule type" value="Genomic_DNA"/>
</dbReference>
<gene>
    <name evidence="9" type="primary">nadE</name>
    <name evidence="9" type="ORF">F3059_11835</name>
</gene>
<evidence type="ECO:0000259" key="8">
    <source>
        <dbReference type="Pfam" id="PF02540"/>
    </source>
</evidence>
<dbReference type="OrthoDB" id="9803818at2"/>
<organism evidence="9 10">
    <name type="scientific">Salibacter halophilus</name>
    <dbReference type="NCBI Taxonomy" id="1803916"/>
    <lineage>
        <taxon>Bacteria</taxon>
        <taxon>Pseudomonadati</taxon>
        <taxon>Bacteroidota</taxon>
        <taxon>Flavobacteriia</taxon>
        <taxon>Flavobacteriales</taxon>
        <taxon>Salibacteraceae</taxon>
        <taxon>Salibacter</taxon>
    </lineage>
</organism>
<dbReference type="AlphaFoldDB" id="A0A6N6M1Z6"/>
<dbReference type="CDD" id="cd00553">
    <property type="entry name" value="NAD_synthase"/>
    <property type="match status" value="1"/>
</dbReference>
<evidence type="ECO:0000256" key="6">
    <source>
        <dbReference type="RuleBase" id="RU003811"/>
    </source>
</evidence>
<dbReference type="NCBIfam" id="TIGR00552">
    <property type="entry name" value="nadE"/>
    <property type="match status" value="1"/>
</dbReference>
<keyword evidence="2 6" id="KW-0436">Ligase</keyword>
<dbReference type="GO" id="GO:0005737">
    <property type="term" value="C:cytoplasm"/>
    <property type="evidence" value="ECO:0007669"/>
    <property type="project" value="InterPro"/>
</dbReference>
<dbReference type="SUPFAM" id="SSF52402">
    <property type="entry name" value="Adenine nucleotide alpha hydrolases-like"/>
    <property type="match status" value="1"/>
</dbReference>
<evidence type="ECO:0000256" key="7">
    <source>
        <dbReference type="RuleBase" id="RU003812"/>
    </source>
</evidence>
<comment type="caution">
    <text evidence="9">The sequence shown here is derived from an EMBL/GenBank/DDBJ whole genome shotgun (WGS) entry which is preliminary data.</text>
</comment>
<evidence type="ECO:0000313" key="9">
    <source>
        <dbReference type="EMBL" id="KAB1062870.1"/>
    </source>
</evidence>
<evidence type="ECO:0000256" key="5">
    <source>
        <dbReference type="ARBA" id="ARBA00023027"/>
    </source>
</evidence>
<keyword evidence="4 6" id="KW-0067">ATP-binding</keyword>
<keyword evidence="5 6" id="KW-0520">NAD</keyword>
<evidence type="ECO:0000256" key="3">
    <source>
        <dbReference type="ARBA" id="ARBA00022741"/>
    </source>
</evidence>
<dbReference type="UniPathway" id="UPA00253"/>
<sequence>MQAKKVIDHIQSWLLNYVDQAGAKGFVVGVSGGIDSAVVSSLCSRTGKDVILMEMPIHQAHDQVSRGKKHIEWLEKKHDNVSSIDMDLTPSYDKFVRALEKNQDINSHTDLKFHTLSNVRSRMRMVSLYAVAQLNSLLVCGTGNKVEDFGVGFFTKYGDGGVDLSPIADLMKSEVYELGKALGVNKDILTARPTDGLWDDGRTDEDQIGATYDELEWAMKVQQKHGDNPPENVFENSRQENIWKIYLERHKANTHKMKPIPVCEIPKELMK</sequence>
<dbReference type="InterPro" id="IPR003694">
    <property type="entry name" value="NAD_synthase"/>
</dbReference>
<dbReference type="GO" id="GO:0008795">
    <property type="term" value="F:NAD+ synthase activity"/>
    <property type="evidence" value="ECO:0007669"/>
    <property type="project" value="UniProtKB-EC"/>
</dbReference>
<dbReference type="GO" id="GO:0009435">
    <property type="term" value="P:NAD+ biosynthetic process"/>
    <property type="evidence" value="ECO:0007669"/>
    <property type="project" value="UniProtKB-UniPathway"/>
</dbReference>
<dbReference type="GO" id="GO:0005524">
    <property type="term" value="F:ATP binding"/>
    <property type="evidence" value="ECO:0007669"/>
    <property type="project" value="UniProtKB-KW"/>
</dbReference>
<evidence type="ECO:0000313" key="10">
    <source>
        <dbReference type="Proteomes" id="UP000435357"/>
    </source>
</evidence>
<evidence type="ECO:0000256" key="2">
    <source>
        <dbReference type="ARBA" id="ARBA00022598"/>
    </source>
</evidence>
<protein>
    <recommendedName>
        <fullName evidence="7">NH(3)-dependent NAD(+) synthetase</fullName>
        <ecNumber evidence="7">6.3.1.5</ecNumber>
    </recommendedName>
</protein>
<dbReference type="InterPro" id="IPR022310">
    <property type="entry name" value="NAD/GMP_synthase"/>
</dbReference>
<name>A0A6N6M1Z6_9FLAO</name>
<dbReference type="PANTHER" id="PTHR23090:SF9">
    <property type="entry name" value="GLUTAMINE-DEPENDENT NAD(+) SYNTHETASE"/>
    <property type="match status" value="1"/>
</dbReference>
<dbReference type="EC" id="6.3.1.5" evidence="7"/>
<evidence type="ECO:0000256" key="1">
    <source>
        <dbReference type="ARBA" id="ARBA00004790"/>
    </source>
</evidence>
<feature type="domain" description="NAD/GMP synthase" evidence="8">
    <location>
        <begin position="7"/>
        <end position="258"/>
    </location>
</feature>
<dbReference type="GO" id="GO:0004359">
    <property type="term" value="F:glutaminase activity"/>
    <property type="evidence" value="ECO:0007669"/>
    <property type="project" value="InterPro"/>
</dbReference>
<dbReference type="Gene3D" id="3.40.50.620">
    <property type="entry name" value="HUPs"/>
    <property type="match status" value="1"/>
</dbReference>
<comment type="pathway">
    <text evidence="1">Cofactor biosynthesis; NAD(+) biosynthesis.</text>
</comment>
<keyword evidence="3 6" id="KW-0547">Nucleotide-binding</keyword>
<evidence type="ECO:0000256" key="4">
    <source>
        <dbReference type="ARBA" id="ARBA00022840"/>
    </source>
</evidence>
<keyword evidence="10" id="KW-1185">Reference proteome</keyword>
<accession>A0A6N6M1Z6</accession>
<dbReference type="GO" id="GO:0003952">
    <property type="term" value="F:NAD+ synthase (glutamine-hydrolyzing) activity"/>
    <property type="evidence" value="ECO:0007669"/>
    <property type="project" value="InterPro"/>
</dbReference>
<dbReference type="Proteomes" id="UP000435357">
    <property type="component" value="Unassembled WGS sequence"/>
</dbReference>
<dbReference type="Pfam" id="PF02540">
    <property type="entry name" value="NAD_synthase"/>
    <property type="match status" value="1"/>
</dbReference>
<dbReference type="PANTHER" id="PTHR23090">
    <property type="entry name" value="NH 3 /GLUTAMINE-DEPENDENT NAD + SYNTHETASE"/>
    <property type="match status" value="1"/>
</dbReference>
<comment type="catalytic activity">
    <reaction evidence="7">
        <text>deamido-NAD(+) + NH4(+) + ATP = AMP + diphosphate + NAD(+) + H(+)</text>
        <dbReference type="Rhea" id="RHEA:21188"/>
        <dbReference type="ChEBI" id="CHEBI:15378"/>
        <dbReference type="ChEBI" id="CHEBI:28938"/>
        <dbReference type="ChEBI" id="CHEBI:30616"/>
        <dbReference type="ChEBI" id="CHEBI:33019"/>
        <dbReference type="ChEBI" id="CHEBI:57540"/>
        <dbReference type="ChEBI" id="CHEBI:58437"/>
        <dbReference type="ChEBI" id="CHEBI:456215"/>
        <dbReference type="EC" id="6.3.1.5"/>
    </reaction>
</comment>
<dbReference type="RefSeq" id="WP_151169526.1">
    <property type="nucleotide sequence ID" value="NZ_WACR01000010.1"/>
</dbReference>
<proteinExistence type="inferred from homology"/>